<proteinExistence type="predicted"/>
<evidence type="ECO:0000313" key="3">
    <source>
        <dbReference type="Proteomes" id="UP000269154"/>
    </source>
</evidence>
<comment type="caution">
    <text evidence="2">The sequence shown here is derived from an EMBL/GenBank/DDBJ whole genome shotgun (WGS) entry which is preliminary data.</text>
</comment>
<dbReference type="Proteomes" id="UP000269154">
    <property type="component" value="Unassembled WGS sequence"/>
</dbReference>
<sequence>MDFQRATQLYLWSVPMVSMAEWQAAHEETFGIETGEIVVYQTFPEKLGILTANATTPYIIGFFDLAKTGPVVVEMPAGEAAGFADDIWQRPIVDMGQTGPDEGLGGTYCIYGPGQKGLILKNTKKCEYRVPSTTFNVFWGFRSLNSDKT</sequence>
<dbReference type="InterPro" id="IPR010679">
    <property type="entry name" value="DUF1254"/>
</dbReference>
<dbReference type="OrthoDB" id="272779at2"/>
<evidence type="ECO:0000259" key="1">
    <source>
        <dbReference type="Pfam" id="PF06863"/>
    </source>
</evidence>
<dbReference type="Gene3D" id="2.60.40.1610">
    <property type="entry name" value="Domain of unknown function DUF1254"/>
    <property type="match status" value="1"/>
</dbReference>
<accession>A0A3N6Q4E1</accession>
<feature type="domain" description="DUF1254" evidence="1">
    <location>
        <begin position="44"/>
        <end position="145"/>
    </location>
</feature>
<protein>
    <submittedName>
        <fullName evidence="2">DUF1254 domain-containing protein</fullName>
    </submittedName>
</protein>
<dbReference type="Pfam" id="PF06863">
    <property type="entry name" value="DUF1254"/>
    <property type="match status" value="1"/>
</dbReference>
<name>A0A3N6Q4E1_9CYAN</name>
<organism evidence="2 3">
    <name type="scientific">Okeania hirsuta</name>
    <dbReference type="NCBI Taxonomy" id="1458930"/>
    <lineage>
        <taxon>Bacteria</taxon>
        <taxon>Bacillati</taxon>
        <taxon>Cyanobacteriota</taxon>
        <taxon>Cyanophyceae</taxon>
        <taxon>Oscillatoriophycideae</taxon>
        <taxon>Oscillatoriales</taxon>
        <taxon>Microcoleaceae</taxon>
        <taxon>Okeania</taxon>
    </lineage>
</organism>
<keyword evidence="3" id="KW-1185">Reference proteome</keyword>
<dbReference type="SUPFAM" id="SSF160935">
    <property type="entry name" value="VPA0735-like"/>
    <property type="match status" value="1"/>
</dbReference>
<dbReference type="EMBL" id="RCBY01000309">
    <property type="protein sequence ID" value="RQH25102.1"/>
    <property type="molecule type" value="Genomic_DNA"/>
</dbReference>
<reference evidence="2 3" key="1">
    <citation type="journal article" date="2018" name="ACS Chem. Biol.">
        <title>Ketoreductase domain dysfunction expands chemodiversity: malyngamide biosynthesis in the cyanobacterium Okeania hirsuta.</title>
        <authorList>
            <person name="Moss N.A."/>
            <person name="Leao T."/>
            <person name="Rankin M."/>
            <person name="McCullough T.M."/>
            <person name="Qu P."/>
            <person name="Korobeynikov A."/>
            <person name="Smith J.L."/>
            <person name="Gerwick L."/>
            <person name="Gerwick W.H."/>
        </authorList>
    </citation>
    <scope>NUCLEOTIDE SEQUENCE [LARGE SCALE GENOMIC DNA]</scope>
    <source>
        <strain evidence="2 3">PAB10Feb10-1</strain>
    </source>
</reference>
<gene>
    <name evidence="2" type="ORF">D5R40_29430</name>
</gene>
<dbReference type="AlphaFoldDB" id="A0A3N6Q4E1"/>
<dbReference type="InterPro" id="IPR037050">
    <property type="entry name" value="DUF1254_sf"/>
</dbReference>
<evidence type="ECO:0000313" key="2">
    <source>
        <dbReference type="EMBL" id="RQH25102.1"/>
    </source>
</evidence>